<dbReference type="WBParaSite" id="SCUD_0001381301-mRNA-1">
    <property type="protein sequence ID" value="SCUD_0001381301-mRNA-1"/>
    <property type="gene ID" value="SCUD_0001381301"/>
</dbReference>
<name>A0A183KFL5_9TREM</name>
<evidence type="ECO:0000313" key="2">
    <source>
        <dbReference type="EMBL" id="VDP54157.1"/>
    </source>
</evidence>
<evidence type="ECO:0000256" key="1">
    <source>
        <dbReference type="SAM" id="MobiDB-lite"/>
    </source>
</evidence>
<feature type="region of interest" description="Disordered" evidence="1">
    <location>
        <begin position="36"/>
        <end position="64"/>
    </location>
</feature>
<reference evidence="2 3" key="2">
    <citation type="submission" date="2018-11" db="EMBL/GenBank/DDBJ databases">
        <authorList>
            <consortium name="Pathogen Informatics"/>
        </authorList>
    </citation>
    <scope>NUCLEOTIDE SEQUENCE [LARGE SCALE GENOMIC DNA]</scope>
    <source>
        <strain evidence="2">Dakar</strain>
        <strain evidence="3">Dakar, Senegal</strain>
    </source>
</reference>
<dbReference type="Proteomes" id="UP000279833">
    <property type="component" value="Unassembled WGS sequence"/>
</dbReference>
<reference evidence="4" key="1">
    <citation type="submission" date="2016-06" db="UniProtKB">
        <authorList>
            <consortium name="WormBaseParasite"/>
        </authorList>
    </citation>
    <scope>IDENTIFICATION</scope>
</reference>
<dbReference type="AlphaFoldDB" id="A0A183KFL5"/>
<organism evidence="4">
    <name type="scientific">Schistosoma curassoni</name>
    <dbReference type="NCBI Taxonomy" id="6186"/>
    <lineage>
        <taxon>Eukaryota</taxon>
        <taxon>Metazoa</taxon>
        <taxon>Spiralia</taxon>
        <taxon>Lophotrochozoa</taxon>
        <taxon>Platyhelminthes</taxon>
        <taxon>Trematoda</taxon>
        <taxon>Digenea</taxon>
        <taxon>Strigeidida</taxon>
        <taxon>Schistosomatoidea</taxon>
        <taxon>Schistosomatidae</taxon>
        <taxon>Schistosoma</taxon>
    </lineage>
</organism>
<evidence type="ECO:0000313" key="3">
    <source>
        <dbReference type="Proteomes" id="UP000279833"/>
    </source>
</evidence>
<gene>
    <name evidence="2" type="ORF">SCUD_LOCUS13810</name>
</gene>
<protein>
    <submittedName>
        <fullName evidence="2 4">Uncharacterized protein</fullName>
    </submittedName>
</protein>
<evidence type="ECO:0000313" key="4">
    <source>
        <dbReference type="WBParaSite" id="SCUD_0001381301-mRNA-1"/>
    </source>
</evidence>
<dbReference type="EMBL" id="UZAK01036169">
    <property type="protein sequence ID" value="VDP54157.1"/>
    <property type="molecule type" value="Genomic_DNA"/>
</dbReference>
<sequence>MKEALASMCKEVLGLNKHHHKEWIENLDKIQEKKNKKTAINNSQTRTERVKAQAEHTEANKQVKRSIRVNKQKYVEDLATTAENAI</sequence>
<feature type="compositionally biased region" description="Basic and acidic residues" evidence="1">
    <location>
        <begin position="46"/>
        <end position="61"/>
    </location>
</feature>
<keyword evidence="3" id="KW-1185">Reference proteome</keyword>
<proteinExistence type="predicted"/>
<accession>A0A183KFL5</accession>